<dbReference type="Pfam" id="PF16878">
    <property type="entry name" value="SIX1_SD"/>
    <property type="match status" value="1"/>
</dbReference>
<dbReference type="Gene3D" id="1.10.10.60">
    <property type="entry name" value="Homeodomain-like"/>
    <property type="match status" value="1"/>
</dbReference>
<evidence type="ECO:0000313" key="7">
    <source>
        <dbReference type="Proteomes" id="UP000050795"/>
    </source>
</evidence>
<name>A0AA85K3T2_TRIRE</name>
<dbReference type="PROSITE" id="PS50071">
    <property type="entry name" value="HOMEOBOX_2"/>
    <property type="match status" value="1"/>
</dbReference>
<evidence type="ECO:0000256" key="3">
    <source>
        <dbReference type="ARBA" id="ARBA00023242"/>
    </source>
</evidence>
<dbReference type="Proteomes" id="UP000050795">
    <property type="component" value="Unassembled WGS sequence"/>
</dbReference>
<evidence type="ECO:0000259" key="6">
    <source>
        <dbReference type="PROSITE" id="PS50071"/>
    </source>
</evidence>
<keyword evidence="1 4" id="KW-0238">DNA-binding</keyword>
<evidence type="ECO:0000256" key="4">
    <source>
        <dbReference type="PROSITE-ProRule" id="PRU00108"/>
    </source>
</evidence>
<sequence>MNDSICCNDQFIWNAGNDPADFFPFTISQVGCMCEVLISTKQWTSLRHLFNQIPKFWLTYEEEHFSAYYHRYYYHDQNNNNTTITTNNNISNIKFSENISLNQLFESRESIIKALAMLSYEEKNFSLVYHLLQSNHFTVGNQATLQQLWYNTHYAEVQLSRDKPLTAVDKYRIRRKHPLPQTIWDGQEIVYCFKRNVRCQLKEFYRKNQYPSSTEKYAIAMQTGLTFTQVCNWFKNHRQRDKPIEITDAQHQTGSATFISDENTIKPSCQKLNKSTNNINNNKSNKQNQNSMKAELQIEIKQINYDWQRNIQSFNVQHQISPMRYNSSFGGDLNYAVKHEQDLEYDQLSNLYPITSSIQHKYSSGQNSNQLLYGECDWTTDYFHIHQNNNNSDNRNNPYYHYNYHNNNQYEYHYMYDDNNNNMNINSDSVNAIHSRNHHVHEMNTVREAYTSGELNQSHLHLSNDNLNSILYTTY</sequence>
<dbReference type="InterPro" id="IPR009057">
    <property type="entry name" value="Homeodomain-like_sf"/>
</dbReference>
<dbReference type="GO" id="GO:0000978">
    <property type="term" value="F:RNA polymerase II cis-regulatory region sequence-specific DNA binding"/>
    <property type="evidence" value="ECO:0007669"/>
    <property type="project" value="TreeGrafter"/>
</dbReference>
<reference evidence="8" key="2">
    <citation type="submission" date="2023-11" db="UniProtKB">
        <authorList>
            <consortium name="WormBaseParasite"/>
        </authorList>
    </citation>
    <scope>IDENTIFICATION</scope>
</reference>
<organism evidence="7 8">
    <name type="scientific">Trichobilharzia regenti</name>
    <name type="common">Nasal bird schistosome</name>
    <dbReference type="NCBI Taxonomy" id="157069"/>
    <lineage>
        <taxon>Eukaryota</taxon>
        <taxon>Metazoa</taxon>
        <taxon>Spiralia</taxon>
        <taxon>Lophotrochozoa</taxon>
        <taxon>Platyhelminthes</taxon>
        <taxon>Trematoda</taxon>
        <taxon>Digenea</taxon>
        <taxon>Strigeidida</taxon>
        <taxon>Schistosomatoidea</taxon>
        <taxon>Schistosomatidae</taxon>
        <taxon>Trichobilharzia</taxon>
    </lineage>
</organism>
<protein>
    <submittedName>
        <fullName evidence="8">Homeobox domain-containing protein</fullName>
    </submittedName>
</protein>
<dbReference type="CDD" id="cd00086">
    <property type="entry name" value="homeodomain"/>
    <property type="match status" value="1"/>
</dbReference>
<feature type="domain" description="Homeobox" evidence="6">
    <location>
        <begin position="201"/>
        <end position="244"/>
    </location>
</feature>
<dbReference type="Pfam" id="PF00046">
    <property type="entry name" value="Homeodomain"/>
    <property type="match status" value="1"/>
</dbReference>
<dbReference type="GO" id="GO:0005667">
    <property type="term" value="C:transcription regulator complex"/>
    <property type="evidence" value="ECO:0007669"/>
    <property type="project" value="TreeGrafter"/>
</dbReference>
<dbReference type="GO" id="GO:0000981">
    <property type="term" value="F:DNA-binding transcription factor activity, RNA polymerase II-specific"/>
    <property type="evidence" value="ECO:0007669"/>
    <property type="project" value="TreeGrafter"/>
</dbReference>
<evidence type="ECO:0000256" key="1">
    <source>
        <dbReference type="ARBA" id="ARBA00023125"/>
    </source>
</evidence>
<reference evidence="7" key="1">
    <citation type="submission" date="2022-06" db="EMBL/GenBank/DDBJ databases">
        <authorList>
            <person name="Berger JAMES D."/>
            <person name="Berger JAMES D."/>
        </authorList>
    </citation>
    <scope>NUCLEOTIDE SEQUENCE [LARGE SCALE GENOMIC DNA]</scope>
</reference>
<dbReference type="WBParaSite" id="TREG1_64830.1">
    <property type="protein sequence ID" value="TREG1_64830.1"/>
    <property type="gene ID" value="TREG1_64830"/>
</dbReference>
<dbReference type="SUPFAM" id="SSF46689">
    <property type="entry name" value="Homeodomain-like"/>
    <property type="match status" value="1"/>
</dbReference>
<dbReference type="SMART" id="SM00389">
    <property type="entry name" value="HOX"/>
    <property type="match status" value="1"/>
</dbReference>
<evidence type="ECO:0000256" key="2">
    <source>
        <dbReference type="ARBA" id="ARBA00023155"/>
    </source>
</evidence>
<dbReference type="PANTHER" id="PTHR10390:SF44">
    <property type="entry name" value="SIX HOMEOBOX 4"/>
    <property type="match status" value="1"/>
</dbReference>
<evidence type="ECO:0000313" key="8">
    <source>
        <dbReference type="WBParaSite" id="TREG1_64830.1"/>
    </source>
</evidence>
<keyword evidence="2 4" id="KW-0371">Homeobox</keyword>
<dbReference type="InterPro" id="IPR031701">
    <property type="entry name" value="SIX1_SD"/>
</dbReference>
<dbReference type="AlphaFoldDB" id="A0AA85K3T2"/>
<comment type="subcellular location">
    <subcellularLocation>
        <location evidence="4 5">Nucleus</location>
    </subcellularLocation>
</comment>
<keyword evidence="3 4" id="KW-0539">Nucleus</keyword>
<feature type="DNA-binding region" description="Homeobox" evidence="4">
    <location>
        <begin position="203"/>
        <end position="245"/>
    </location>
</feature>
<evidence type="ECO:0000256" key="5">
    <source>
        <dbReference type="RuleBase" id="RU000682"/>
    </source>
</evidence>
<accession>A0AA85K3T2</accession>
<dbReference type="PANTHER" id="PTHR10390">
    <property type="entry name" value="HOMEOBOX PROTEIN SIX"/>
    <property type="match status" value="1"/>
</dbReference>
<keyword evidence="7" id="KW-1185">Reference proteome</keyword>
<proteinExistence type="predicted"/>
<dbReference type="GO" id="GO:0005634">
    <property type="term" value="C:nucleus"/>
    <property type="evidence" value="ECO:0007669"/>
    <property type="project" value="UniProtKB-SubCell"/>
</dbReference>
<dbReference type="InterPro" id="IPR001356">
    <property type="entry name" value="HD"/>
</dbReference>